<dbReference type="Gene3D" id="1.10.10.10">
    <property type="entry name" value="Winged helix-like DNA-binding domain superfamily/Winged helix DNA-binding domain"/>
    <property type="match status" value="1"/>
</dbReference>
<keyword evidence="3" id="KW-0238">DNA-binding</keyword>
<dbReference type="InterPro" id="IPR036390">
    <property type="entry name" value="WH_DNA-bd_sf"/>
</dbReference>
<dbReference type="Pfam" id="PF03466">
    <property type="entry name" value="LysR_substrate"/>
    <property type="match status" value="1"/>
</dbReference>
<dbReference type="FunFam" id="3.40.190.290:FF:000001">
    <property type="entry name" value="Transcriptional regulator, LysR family"/>
    <property type="match status" value="1"/>
</dbReference>
<evidence type="ECO:0000256" key="4">
    <source>
        <dbReference type="ARBA" id="ARBA00023163"/>
    </source>
</evidence>
<dbReference type="SUPFAM" id="SSF53850">
    <property type="entry name" value="Periplasmic binding protein-like II"/>
    <property type="match status" value="1"/>
</dbReference>
<dbReference type="InterPro" id="IPR036388">
    <property type="entry name" value="WH-like_DNA-bd_sf"/>
</dbReference>
<evidence type="ECO:0000256" key="2">
    <source>
        <dbReference type="ARBA" id="ARBA00023015"/>
    </source>
</evidence>
<dbReference type="EMBL" id="NEVP01000004">
    <property type="protein sequence ID" value="OZI53824.1"/>
    <property type="molecule type" value="Genomic_DNA"/>
</dbReference>
<dbReference type="PROSITE" id="PS50931">
    <property type="entry name" value="HTH_LYSR"/>
    <property type="match status" value="1"/>
</dbReference>
<dbReference type="Gene3D" id="3.40.190.290">
    <property type="match status" value="1"/>
</dbReference>
<organism evidence="6 7">
    <name type="scientific">Bordetella genomosp. 5</name>
    <dbReference type="NCBI Taxonomy" id="1395608"/>
    <lineage>
        <taxon>Bacteria</taxon>
        <taxon>Pseudomonadati</taxon>
        <taxon>Pseudomonadota</taxon>
        <taxon>Betaproteobacteria</taxon>
        <taxon>Burkholderiales</taxon>
        <taxon>Alcaligenaceae</taxon>
        <taxon>Bordetella</taxon>
    </lineage>
</organism>
<dbReference type="GO" id="GO:0006351">
    <property type="term" value="P:DNA-templated transcription"/>
    <property type="evidence" value="ECO:0007669"/>
    <property type="project" value="TreeGrafter"/>
</dbReference>
<comment type="similarity">
    <text evidence="1">Belongs to the LysR transcriptional regulatory family.</text>
</comment>
<dbReference type="CDD" id="cd08422">
    <property type="entry name" value="PBP2_CrgA_like"/>
    <property type="match status" value="1"/>
</dbReference>
<feature type="domain" description="HTH lysR-type" evidence="5">
    <location>
        <begin position="8"/>
        <end position="65"/>
    </location>
</feature>
<dbReference type="InterPro" id="IPR058163">
    <property type="entry name" value="LysR-type_TF_proteobact-type"/>
</dbReference>
<evidence type="ECO:0000259" key="5">
    <source>
        <dbReference type="PROSITE" id="PS50931"/>
    </source>
</evidence>
<dbReference type="Proteomes" id="UP000216913">
    <property type="component" value="Unassembled WGS sequence"/>
</dbReference>
<dbReference type="PANTHER" id="PTHR30537:SF5">
    <property type="entry name" value="HTH-TYPE TRANSCRIPTIONAL ACTIVATOR TTDR-RELATED"/>
    <property type="match status" value="1"/>
</dbReference>
<sequence length="301" mass="33327">MNGAGMDLDLRTLRIFVKVAELRSFVRAAEALAITQAGASNALKRLEAQLGTALLLRTTRSVSLTLDGEAFYHRCRQVLADLEEATQVLTRARRKPAGLLRLSLPSSFGRHCVVPALGEFQARYPKVEVDVGITDREVDLVQEGVDVAVRFGPLQDSSLIARPLRRVRRRLVAAPAYVAKHGTPVTLDDLAAHNGLALTYHETGRPRRWRFQINGEPCAHAPVGTMRMNDSHALLAAVRAGFGIAQIHDYYVQDDLAEGRLVSLLDSIEPVPDELFIVYPKSRHLSPRVRVFVDFLVTALR</sequence>
<evidence type="ECO:0000256" key="3">
    <source>
        <dbReference type="ARBA" id="ARBA00023125"/>
    </source>
</evidence>
<comment type="caution">
    <text evidence="6">The sequence shown here is derived from an EMBL/GenBank/DDBJ whole genome shotgun (WGS) entry which is preliminary data.</text>
</comment>
<dbReference type="FunFam" id="1.10.10.10:FF:000001">
    <property type="entry name" value="LysR family transcriptional regulator"/>
    <property type="match status" value="1"/>
</dbReference>
<name>A0A261TVV8_9BORD</name>
<dbReference type="PRINTS" id="PR00039">
    <property type="entry name" value="HTHLYSR"/>
</dbReference>
<reference evidence="6 7" key="1">
    <citation type="submission" date="2017-05" db="EMBL/GenBank/DDBJ databases">
        <title>Complete and WGS of Bordetella genogroups.</title>
        <authorList>
            <person name="Spilker T."/>
            <person name="LiPuma J."/>
        </authorList>
    </citation>
    <scope>NUCLEOTIDE SEQUENCE [LARGE SCALE GENOMIC DNA]</scope>
    <source>
        <strain evidence="6 7">AU10456</strain>
    </source>
</reference>
<dbReference type="GO" id="GO:0043565">
    <property type="term" value="F:sequence-specific DNA binding"/>
    <property type="evidence" value="ECO:0007669"/>
    <property type="project" value="TreeGrafter"/>
</dbReference>
<protein>
    <recommendedName>
        <fullName evidence="5">HTH lysR-type domain-containing protein</fullName>
    </recommendedName>
</protein>
<keyword evidence="2" id="KW-0805">Transcription regulation</keyword>
<dbReference type="Pfam" id="PF00126">
    <property type="entry name" value="HTH_1"/>
    <property type="match status" value="1"/>
</dbReference>
<dbReference type="GO" id="GO:0003700">
    <property type="term" value="F:DNA-binding transcription factor activity"/>
    <property type="evidence" value="ECO:0007669"/>
    <property type="project" value="InterPro"/>
</dbReference>
<keyword evidence="4" id="KW-0804">Transcription</keyword>
<proteinExistence type="inferred from homology"/>
<accession>A0A261TVV8</accession>
<evidence type="ECO:0000313" key="7">
    <source>
        <dbReference type="Proteomes" id="UP000216913"/>
    </source>
</evidence>
<dbReference type="PANTHER" id="PTHR30537">
    <property type="entry name" value="HTH-TYPE TRANSCRIPTIONAL REGULATOR"/>
    <property type="match status" value="1"/>
</dbReference>
<dbReference type="InterPro" id="IPR000847">
    <property type="entry name" value="LysR_HTH_N"/>
</dbReference>
<keyword evidence="7" id="KW-1185">Reference proteome</keyword>
<dbReference type="SUPFAM" id="SSF46785">
    <property type="entry name" value="Winged helix' DNA-binding domain"/>
    <property type="match status" value="1"/>
</dbReference>
<evidence type="ECO:0000256" key="1">
    <source>
        <dbReference type="ARBA" id="ARBA00009437"/>
    </source>
</evidence>
<evidence type="ECO:0000313" key="6">
    <source>
        <dbReference type="EMBL" id="OZI53824.1"/>
    </source>
</evidence>
<dbReference type="InterPro" id="IPR005119">
    <property type="entry name" value="LysR_subst-bd"/>
</dbReference>
<dbReference type="AlphaFoldDB" id="A0A261TVV8"/>
<gene>
    <name evidence="6" type="ORF">CAL25_07680</name>
</gene>